<feature type="non-terminal residue" evidence="2">
    <location>
        <position position="103"/>
    </location>
</feature>
<accession>A0A146MAA8</accession>
<reference evidence="2" key="1">
    <citation type="journal article" date="2016" name="Gigascience">
        <title>De novo construction of an expanded transcriptome assembly for the western tarnished plant bug, Lygus hesperus.</title>
        <authorList>
            <person name="Tassone E.E."/>
            <person name="Geib S.M."/>
            <person name="Hall B."/>
            <person name="Fabrick J.A."/>
            <person name="Brent C.S."/>
            <person name="Hull J.J."/>
        </authorList>
    </citation>
    <scope>NUCLEOTIDE SEQUENCE</scope>
</reference>
<protein>
    <submittedName>
        <fullName evidence="2">Uncharacterized protein</fullName>
    </submittedName>
</protein>
<feature type="region of interest" description="Disordered" evidence="1">
    <location>
        <begin position="1"/>
        <end position="29"/>
    </location>
</feature>
<feature type="compositionally biased region" description="Low complexity" evidence="1">
    <location>
        <begin position="61"/>
        <end position="70"/>
    </location>
</feature>
<evidence type="ECO:0000256" key="1">
    <source>
        <dbReference type="SAM" id="MobiDB-lite"/>
    </source>
</evidence>
<gene>
    <name evidence="2" type="ORF">g.94280</name>
</gene>
<proteinExistence type="predicted"/>
<sequence length="103" mass="11712">KSEEEPPPRPPEPTQPELAYIPSQPPPSFYSLRSPHFKELIDEDIPLPPRRRRHHKPPPVSASSSDDAVPIIRRHQRSSEVSIPQLTGQLVRLCALESERSIK</sequence>
<organism evidence="2">
    <name type="scientific">Lygus hesperus</name>
    <name type="common">Western plant bug</name>
    <dbReference type="NCBI Taxonomy" id="30085"/>
    <lineage>
        <taxon>Eukaryota</taxon>
        <taxon>Metazoa</taxon>
        <taxon>Ecdysozoa</taxon>
        <taxon>Arthropoda</taxon>
        <taxon>Hexapoda</taxon>
        <taxon>Insecta</taxon>
        <taxon>Pterygota</taxon>
        <taxon>Neoptera</taxon>
        <taxon>Paraneoptera</taxon>
        <taxon>Hemiptera</taxon>
        <taxon>Heteroptera</taxon>
        <taxon>Panheteroptera</taxon>
        <taxon>Cimicomorpha</taxon>
        <taxon>Miridae</taxon>
        <taxon>Mirini</taxon>
        <taxon>Lygus</taxon>
    </lineage>
</organism>
<feature type="non-terminal residue" evidence="2">
    <location>
        <position position="1"/>
    </location>
</feature>
<name>A0A146MAA8_LYGHE</name>
<evidence type="ECO:0000313" key="2">
    <source>
        <dbReference type="EMBL" id="JAQ16683.1"/>
    </source>
</evidence>
<dbReference type="AlphaFoldDB" id="A0A146MAA8"/>
<feature type="region of interest" description="Disordered" evidence="1">
    <location>
        <begin position="44"/>
        <end position="80"/>
    </location>
</feature>
<dbReference type="EMBL" id="GDHC01001946">
    <property type="protein sequence ID" value="JAQ16683.1"/>
    <property type="molecule type" value="Transcribed_RNA"/>
</dbReference>